<evidence type="ECO:0000313" key="2">
    <source>
        <dbReference type="EMBL" id="SDQ71473.1"/>
    </source>
</evidence>
<dbReference type="AlphaFoldDB" id="A0A1H1D4T7"/>
<dbReference type="Proteomes" id="UP000199627">
    <property type="component" value="Unassembled WGS sequence"/>
</dbReference>
<gene>
    <name evidence="2" type="ORF">SAMN05421664_2293</name>
</gene>
<dbReference type="Pfam" id="PF21837">
    <property type="entry name" value="DUF6896"/>
    <property type="match status" value="1"/>
</dbReference>
<proteinExistence type="predicted"/>
<evidence type="ECO:0000313" key="3">
    <source>
        <dbReference type="Proteomes" id="UP000199627"/>
    </source>
</evidence>
<keyword evidence="3" id="KW-1185">Reference proteome</keyword>
<organism evidence="2 3">
    <name type="scientific">Chryseobacterium soldanellicola</name>
    <dbReference type="NCBI Taxonomy" id="311333"/>
    <lineage>
        <taxon>Bacteria</taxon>
        <taxon>Pseudomonadati</taxon>
        <taxon>Bacteroidota</taxon>
        <taxon>Flavobacteriia</taxon>
        <taxon>Flavobacteriales</taxon>
        <taxon>Weeksellaceae</taxon>
        <taxon>Chryseobacterium group</taxon>
        <taxon>Chryseobacterium</taxon>
    </lineage>
</organism>
<accession>A0A1H1D4T7</accession>
<dbReference type="RefSeq" id="WP_185114303.1">
    <property type="nucleotide sequence ID" value="NZ_FNKL01000003.1"/>
</dbReference>
<dbReference type="EMBL" id="FNKL01000003">
    <property type="protein sequence ID" value="SDQ71473.1"/>
    <property type="molecule type" value="Genomic_DNA"/>
</dbReference>
<name>A0A1H1D4T7_9FLAO</name>
<protein>
    <recommendedName>
        <fullName evidence="1">DUF6896 domain-containing protein</fullName>
    </recommendedName>
</protein>
<dbReference type="STRING" id="311333.SAMN05421664_2293"/>
<dbReference type="InterPro" id="IPR054191">
    <property type="entry name" value="DUF6896"/>
</dbReference>
<evidence type="ECO:0000259" key="1">
    <source>
        <dbReference type="Pfam" id="PF21837"/>
    </source>
</evidence>
<sequence length="262" mass="31163">MERTTEIIEIRSIDKFPSLDYIESIHRGKKLKIVFAKSINHLKEKVGEKLKSELPKFQIGIHTLEPEINISKLITDEEVVAHQKFFENCAKDYRILAKQLILEFIKKKKVKIDENFPFLAFNQVKGSKKSNGKINDWKYYFHGFHCHFKNIKTNQEIEVPIMFGMEFGCLDPYFFSLFIKSTPEYQPLPVDIYEDFADGYRILEVMVNLGLFERINSNLEHHSGIIIKDREKVEIKIFNYEKDYIKPKFDILKLFRLKSYFF</sequence>
<reference evidence="3" key="1">
    <citation type="submission" date="2016-10" db="EMBL/GenBank/DDBJ databases">
        <authorList>
            <person name="Varghese N."/>
            <person name="Submissions S."/>
        </authorList>
    </citation>
    <scope>NUCLEOTIDE SEQUENCE [LARGE SCALE GENOMIC DNA]</scope>
    <source>
        <strain evidence="3">DSM 17072</strain>
    </source>
</reference>
<feature type="domain" description="DUF6896" evidence="1">
    <location>
        <begin position="86"/>
        <end position="215"/>
    </location>
</feature>